<comment type="caution">
    <text evidence="7">The sequence shown here is derived from an EMBL/GenBank/DDBJ whole genome shotgun (WGS) entry which is preliminary data.</text>
</comment>
<gene>
    <name evidence="7" type="ORF">GCM10009037_15630</name>
</gene>
<dbReference type="PANTHER" id="PTHR34584">
    <property type="entry name" value="NA(+)/H(+) ANTIPORTER SUBUNIT E1"/>
    <property type="match status" value="1"/>
</dbReference>
<dbReference type="Pfam" id="PF01899">
    <property type="entry name" value="MNHE"/>
    <property type="match status" value="1"/>
</dbReference>
<evidence type="ECO:0000256" key="3">
    <source>
        <dbReference type="ARBA" id="ARBA00022692"/>
    </source>
</evidence>
<keyword evidence="3 6" id="KW-0812">Transmembrane</keyword>
<evidence type="ECO:0000313" key="7">
    <source>
        <dbReference type="EMBL" id="GGL32831.1"/>
    </source>
</evidence>
<keyword evidence="2" id="KW-1003">Cell membrane</keyword>
<sequence>MRDVPRWVTAGFALAVVWIFVAETPGTPRAVAANLVIGLALSLPVAYVFRALFPGRSDLSRTTAVVPAVARYVGTFVYELLTANVEVAKRVLAPSMPLDPGVVVIPLRVESDAAVTVIANSITLTPGTLTMDYDGDANALHVHAVDAADLDGLVEPVRRWERYALVIFDEDADPDAPAPAPSRLEVSDDE</sequence>
<evidence type="ECO:0000256" key="5">
    <source>
        <dbReference type="ARBA" id="ARBA00023136"/>
    </source>
</evidence>
<dbReference type="Proteomes" id="UP000628840">
    <property type="component" value="Unassembled WGS sequence"/>
</dbReference>
<name>A0A830F9I2_9EURY</name>
<comment type="subcellular location">
    <subcellularLocation>
        <location evidence="1">Cell membrane</location>
        <topology evidence="1">Multi-pass membrane protein</topology>
    </subcellularLocation>
</comment>
<dbReference type="PIRSF" id="PIRSF019239">
    <property type="entry name" value="MrpE"/>
    <property type="match status" value="1"/>
</dbReference>
<dbReference type="GO" id="GO:0005886">
    <property type="term" value="C:plasma membrane"/>
    <property type="evidence" value="ECO:0007669"/>
    <property type="project" value="UniProtKB-SubCell"/>
</dbReference>
<dbReference type="GO" id="GO:0008324">
    <property type="term" value="F:monoatomic cation transmembrane transporter activity"/>
    <property type="evidence" value="ECO:0007669"/>
    <property type="project" value="InterPro"/>
</dbReference>
<keyword evidence="5 6" id="KW-0472">Membrane</keyword>
<reference evidence="7 8" key="1">
    <citation type="journal article" date="2019" name="Int. J. Syst. Evol. Microbiol.">
        <title>The Global Catalogue of Microorganisms (GCM) 10K type strain sequencing project: providing services to taxonomists for standard genome sequencing and annotation.</title>
        <authorList>
            <consortium name="The Broad Institute Genomics Platform"/>
            <consortium name="The Broad Institute Genome Sequencing Center for Infectious Disease"/>
            <person name="Wu L."/>
            <person name="Ma J."/>
        </authorList>
    </citation>
    <scope>NUCLEOTIDE SEQUENCE [LARGE SCALE GENOMIC DNA]</scope>
    <source>
        <strain evidence="7 8">JCM 19585</strain>
    </source>
</reference>
<keyword evidence="4 6" id="KW-1133">Transmembrane helix</keyword>
<protein>
    <submittedName>
        <fullName evidence="7">Na+/H+ antiporter subunit E</fullName>
    </submittedName>
</protein>
<dbReference type="PANTHER" id="PTHR34584:SF1">
    <property type="entry name" value="NA(+)_H(+) ANTIPORTER SUBUNIT E1"/>
    <property type="match status" value="1"/>
</dbReference>
<evidence type="ECO:0000256" key="1">
    <source>
        <dbReference type="ARBA" id="ARBA00004651"/>
    </source>
</evidence>
<proteinExistence type="predicted"/>
<feature type="transmembrane region" description="Helical" evidence="6">
    <location>
        <begin position="32"/>
        <end position="53"/>
    </location>
</feature>
<dbReference type="RefSeq" id="WP_229871039.1">
    <property type="nucleotide sequence ID" value="NZ_BMPF01000002.1"/>
</dbReference>
<evidence type="ECO:0000256" key="4">
    <source>
        <dbReference type="ARBA" id="ARBA00022989"/>
    </source>
</evidence>
<dbReference type="EMBL" id="BMPF01000002">
    <property type="protein sequence ID" value="GGL32831.1"/>
    <property type="molecule type" value="Genomic_DNA"/>
</dbReference>
<evidence type="ECO:0000313" key="8">
    <source>
        <dbReference type="Proteomes" id="UP000628840"/>
    </source>
</evidence>
<evidence type="ECO:0000256" key="6">
    <source>
        <dbReference type="SAM" id="Phobius"/>
    </source>
</evidence>
<accession>A0A830F9I2</accession>
<keyword evidence="8" id="KW-1185">Reference proteome</keyword>
<organism evidence="7 8">
    <name type="scientific">Halarchaeum grantii</name>
    <dbReference type="NCBI Taxonomy" id="1193105"/>
    <lineage>
        <taxon>Archaea</taxon>
        <taxon>Methanobacteriati</taxon>
        <taxon>Methanobacteriota</taxon>
        <taxon>Stenosarchaea group</taxon>
        <taxon>Halobacteria</taxon>
        <taxon>Halobacteriales</taxon>
        <taxon>Halobacteriaceae</taxon>
    </lineage>
</organism>
<dbReference type="AlphaFoldDB" id="A0A830F9I2"/>
<evidence type="ECO:0000256" key="2">
    <source>
        <dbReference type="ARBA" id="ARBA00022475"/>
    </source>
</evidence>
<dbReference type="InterPro" id="IPR002758">
    <property type="entry name" value="Cation_antiport_E"/>
</dbReference>